<keyword evidence="2" id="KW-1003">Cell membrane</keyword>
<dbReference type="NCBIfam" id="TIGR03954">
    <property type="entry name" value="integ_memb_HG"/>
    <property type="match status" value="1"/>
</dbReference>
<name>A0A5C8UQM5_9MICO</name>
<dbReference type="AlphaFoldDB" id="A0A5C8UQM5"/>
<protein>
    <submittedName>
        <fullName evidence="8">DUF3817 domain-containing protein</fullName>
    </submittedName>
</protein>
<dbReference type="PANTHER" id="PTHR40077:SF2">
    <property type="entry name" value="MEMBRANE PROTEIN"/>
    <property type="match status" value="1"/>
</dbReference>
<accession>A0A5C8UQM5</accession>
<evidence type="ECO:0000256" key="5">
    <source>
        <dbReference type="ARBA" id="ARBA00023136"/>
    </source>
</evidence>
<organism evidence="8 9">
    <name type="scientific">Lacisediminihabitans profunda</name>
    <dbReference type="NCBI Taxonomy" id="2594790"/>
    <lineage>
        <taxon>Bacteria</taxon>
        <taxon>Bacillati</taxon>
        <taxon>Actinomycetota</taxon>
        <taxon>Actinomycetes</taxon>
        <taxon>Micrococcales</taxon>
        <taxon>Microbacteriaceae</taxon>
        <taxon>Lacisediminihabitans</taxon>
    </lineage>
</organism>
<dbReference type="Pfam" id="PF12823">
    <property type="entry name" value="DUF3817"/>
    <property type="match status" value="1"/>
</dbReference>
<dbReference type="PANTHER" id="PTHR40077">
    <property type="entry name" value="MEMBRANE PROTEIN-RELATED"/>
    <property type="match status" value="1"/>
</dbReference>
<feature type="transmembrane region" description="Helical" evidence="6">
    <location>
        <begin position="100"/>
        <end position="120"/>
    </location>
</feature>
<dbReference type="InterPro" id="IPR023845">
    <property type="entry name" value="DUF3817_TM"/>
</dbReference>
<evidence type="ECO:0000256" key="3">
    <source>
        <dbReference type="ARBA" id="ARBA00022692"/>
    </source>
</evidence>
<evidence type="ECO:0000259" key="7">
    <source>
        <dbReference type="Pfam" id="PF12823"/>
    </source>
</evidence>
<feature type="domain" description="DUF3817" evidence="7">
    <location>
        <begin position="17"/>
        <end position="126"/>
    </location>
</feature>
<evidence type="ECO:0000313" key="8">
    <source>
        <dbReference type="EMBL" id="TXN30237.1"/>
    </source>
</evidence>
<keyword evidence="9" id="KW-1185">Reference proteome</keyword>
<dbReference type="RefSeq" id="WP_147783423.1">
    <property type="nucleotide sequence ID" value="NZ_VRMG01000007.1"/>
</dbReference>
<gene>
    <name evidence="8" type="ORF">FVP33_09455</name>
</gene>
<comment type="caution">
    <text evidence="8">The sequence shown here is derived from an EMBL/GenBank/DDBJ whole genome shotgun (WGS) entry which is preliminary data.</text>
</comment>
<keyword evidence="3 6" id="KW-0812">Transmembrane</keyword>
<reference evidence="8 9" key="1">
    <citation type="submission" date="2019-08" db="EMBL/GenBank/DDBJ databases">
        <title>Bacterial whole genome sequence for Glaciihabitans sp. CHu50b-6-2.</title>
        <authorList>
            <person name="Jin L."/>
        </authorList>
    </citation>
    <scope>NUCLEOTIDE SEQUENCE [LARGE SCALE GENOMIC DNA]</scope>
    <source>
        <strain evidence="8 9">CHu50b-6-2</strain>
    </source>
</reference>
<comment type="subcellular location">
    <subcellularLocation>
        <location evidence="1">Cell membrane</location>
        <topology evidence="1">Multi-pass membrane protein</topology>
    </subcellularLocation>
</comment>
<dbReference type="Proteomes" id="UP000321379">
    <property type="component" value="Unassembled WGS sequence"/>
</dbReference>
<feature type="transmembrane region" description="Helical" evidence="6">
    <location>
        <begin position="68"/>
        <end position="88"/>
    </location>
</feature>
<dbReference type="EMBL" id="VRMG01000007">
    <property type="protein sequence ID" value="TXN30237.1"/>
    <property type="molecule type" value="Genomic_DNA"/>
</dbReference>
<evidence type="ECO:0000256" key="1">
    <source>
        <dbReference type="ARBA" id="ARBA00004651"/>
    </source>
</evidence>
<dbReference type="GO" id="GO:0005886">
    <property type="term" value="C:plasma membrane"/>
    <property type="evidence" value="ECO:0007669"/>
    <property type="project" value="UniProtKB-SubCell"/>
</dbReference>
<sequence length="151" mass="17003">MPLRPKASDVPAIRGALKFYRISAYVTGTLLLLLVLEMLFKYSPIHREIELGGPNGVIALVPDGTVRAVNLSTGILIAHGWLYVVYLFCDFRLWSLMRWPFGRFIQIALGGVVPFLSFIVEHFITRRVHHELAELEQPATTTVTTPEATNR</sequence>
<keyword evidence="4 6" id="KW-1133">Transmembrane helix</keyword>
<feature type="transmembrane region" description="Helical" evidence="6">
    <location>
        <begin position="20"/>
        <end position="40"/>
    </location>
</feature>
<evidence type="ECO:0000256" key="4">
    <source>
        <dbReference type="ARBA" id="ARBA00022989"/>
    </source>
</evidence>
<evidence type="ECO:0000256" key="6">
    <source>
        <dbReference type="SAM" id="Phobius"/>
    </source>
</evidence>
<keyword evidence="5 6" id="KW-0472">Membrane</keyword>
<proteinExistence type="predicted"/>
<evidence type="ECO:0000256" key="2">
    <source>
        <dbReference type="ARBA" id="ARBA00022475"/>
    </source>
</evidence>
<evidence type="ECO:0000313" key="9">
    <source>
        <dbReference type="Proteomes" id="UP000321379"/>
    </source>
</evidence>